<organism evidence="3 4">
    <name type="scientific">Folsomia candida</name>
    <name type="common">Springtail</name>
    <dbReference type="NCBI Taxonomy" id="158441"/>
    <lineage>
        <taxon>Eukaryota</taxon>
        <taxon>Metazoa</taxon>
        <taxon>Ecdysozoa</taxon>
        <taxon>Arthropoda</taxon>
        <taxon>Hexapoda</taxon>
        <taxon>Collembola</taxon>
        <taxon>Entomobryomorpha</taxon>
        <taxon>Isotomoidea</taxon>
        <taxon>Isotomidae</taxon>
        <taxon>Proisotominae</taxon>
        <taxon>Folsomia</taxon>
    </lineage>
</organism>
<dbReference type="GO" id="GO:0048487">
    <property type="term" value="F:beta-tubulin binding"/>
    <property type="evidence" value="ECO:0007669"/>
    <property type="project" value="InterPro"/>
</dbReference>
<accession>A0A226EKH1</accession>
<dbReference type="EMBL" id="LNIX01000003">
    <property type="protein sequence ID" value="OXA57790.1"/>
    <property type="molecule type" value="Genomic_DNA"/>
</dbReference>
<feature type="compositionally biased region" description="Low complexity" evidence="2">
    <location>
        <begin position="1"/>
        <end position="12"/>
    </location>
</feature>
<name>A0A226EKH1_FOLCA</name>
<evidence type="ECO:0000256" key="2">
    <source>
        <dbReference type="SAM" id="MobiDB-lite"/>
    </source>
</evidence>
<keyword evidence="1" id="KW-0175">Coiled coil</keyword>
<dbReference type="Proteomes" id="UP000198287">
    <property type="component" value="Unassembled WGS sequence"/>
</dbReference>
<dbReference type="GO" id="GO:0035735">
    <property type="term" value="P:intraciliary transport involved in cilium assembly"/>
    <property type="evidence" value="ECO:0007669"/>
    <property type="project" value="TreeGrafter"/>
</dbReference>
<keyword evidence="3" id="KW-0966">Cell projection</keyword>
<dbReference type="GO" id="GO:0030992">
    <property type="term" value="C:intraciliary transport particle B"/>
    <property type="evidence" value="ECO:0007669"/>
    <property type="project" value="InterPro"/>
</dbReference>
<evidence type="ECO:0000313" key="3">
    <source>
        <dbReference type="EMBL" id="OXA57790.1"/>
    </source>
</evidence>
<keyword evidence="4" id="KW-1185">Reference proteome</keyword>
<reference evidence="3 4" key="1">
    <citation type="submission" date="2015-12" db="EMBL/GenBank/DDBJ databases">
        <title>The genome of Folsomia candida.</title>
        <authorList>
            <person name="Faddeeva A."/>
            <person name="Derks M.F."/>
            <person name="Anvar Y."/>
            <person name="Smit S."/>
            <person name="Van Straalen N."/>
            <person name="Roelofs D."/>
        </authorList>
    </citation>
    <scope>NUCLEOTIDE SEQUENCE [LARGE SCALE GENOMIC DNA]</scope>
    <source>
        <strain evidence="3 4">VU population</strain>
        <tissue evidence="3">Whole body</tissue>
    </source>
</reference>
<keyword evidence="3" id="KW-0282">Flagellum</keyword>
<keyword evidence="3" id="KW-0969">Cilium</keyword>
<evidence type="ECO:0000313" key="4">
    <source>
        <dbReference type="Proteomes" id="UP000198287"/>
    </source>
</evidence>
<proteinExistence type="predicted"/>
<dbReference type="OrthoDB" id="444379at2759"/>
<feature type="coiled-coil region" evidence="1">
    <location>
        <begin position="482"/>
        <end position="509"/>
    </location>
</feature>
<dbReference type="AlphaFoldDB" id="A0A226EKH1"/>
<dbReference type="PANTHER" id="PTHR31432">
    <property type="entry name" value="INTRAFLAGELLAR TRANSPORT PROTEIN 74 HOMOLOG"/>
    <property type="match status" value="1"/>
</dbReference>
<comment type="caution">
    <text evidence="3">The sequence shown here is derived from an EMBL/GenBank/DDBJ whole genome shotgun (WGS) entry which is preliminary data.</text>
</comment>
<dbReference type="InterPro" id="IPR029602">
    <property type="entry name" value="IFT74"/>
</dbReference>
<dbReference type="OMA" id="RYWEELM"/>
<feature type="coiled-coil region" evidence="1">
    <location>
        <begin position="356"/>
        <end position="397"/>
    </location>
</feature>
<gene>
    <name evidence="3" type="ORF">Fcan01_07135</name>
</gene>
<dbReference type="STRING" id="158441.A0A226EKH1"/>
<dbReference type="PANTHER" id="PTHR31432:SF0">
    <property type="entry name" value="INTRAFLAGELLAR TRANSPORT PROTEIN 74 HOMOLOG"/>
    <property type="match status" value="1"/>
</dbReference>
<protein>
    <submittedName>
        <fullName evidence="3">Intraflagellar transport protein 74</fullName>
    </submittedName>
</protein>
<evidence type="ECO:0000256" key="1">
    <source>
        <dbReference type="SAM" id="Coils"/>
    </source>
</evidence>
<dbReference type="GO" id="GO:0005929">
    <property type="term" value="C:cilium"/>
    <property type="evidence" value="ECO:0007669"/>
    <property type="project" value="TreeGrafter"/>
</dbReference>
<feature type="coiled-coil region" evidence="1">
    <location>
        <begin position="224"/>
        <end position="331"/>
    </location>
</feature>
<sequence>MDDNNRPQTASQDPPPPPTARPVSRRRFGEPMTARQRPDSRMSTANTESPQSQQRPMSRVSRLQSAARPASSSLRLGSAMRTARPPSGTGGSLPLHASVNVMERPVTQQGVSGLRTARTSYGPHRRMVHDKTYFLGVLHTKMSEMGVEIARLASQVDSLAKEQSTYIAYESRVKEKAVELQEMHGELQDYNILSEMLSSDKDKMYLEEELKTLRKDNSSDSERIELIYNRRRDAERQVAELEERIEEERNKAHTIIESLNPQLRERYVAFQSQNSRLQTEMEGLQLTLDDFNSKKSELYDRICRSELKKKAAEMEEELMEAEDKRIALSREAHSNETPEEEQARLLSQVKVDNAEISTLERQITEVADQIRKAQEEIQTMEQEIEETDSDRQQKFRELKKREQDMDEFMHNFEDNKGKECEGLSRIEAEIVNCMERISRNVHLAATLPEAGQNFIEMREELDFKEDEFDKAKYTSEMIEYRNDALRKQLDNFQNLEEKMKTELKSLVDKMEVMQTDIRKFQDIDTVKIEGNDRLRKLQLENAALDKKTKAFGETFKAVQIEHEKLKKELDSNDVHRQLTSLEKKWALLEEANYNLAQFLQAKRAETDFEGVKNSAMGILKELNVMLQMK</sequence>
<feature type="compositionally biased region" description="Polar residues" evidence="2">
    <location>
        <begin position="41"/>
        <end position="56"/>
    </location>
</feature>
<feature type="compositionally biased region" description="Low complexity" evidence="2">
    <location>
        <begin position="61"/>
        <end position="79"/>
    </location>
</feature>
<feature type="region of interest" description="Disordered" evidence="2">
    <location>
        <begin position="1"/>
        <end position="93"/>
    </location>
</feature>